<dbReference type="RefSeq" id="WP_092479396.1">
    <property type="nucleotide sequence ID" value="NZ_FOXW01000001.1"/>
</dbReference>
<organism evidence="3 4">
    <name type="scientific">Desemzia incerta</name>
    <dbReference type="NCBI Taxonomy" id="82801"/>
    <lineage>
        <taxon>Bacteria</taxon>
        <taxon>Bacillati</taxon>
        <taxon>Bacillota</taxon>
        <taxon>Bacilli</taxon>
        <taxon>Lactobacillales</taxon>
        <taxon>Carnobacteriaceae</taxon>
        <taxon>Desemzia</taxon>
    </lineage>
</organism>
<gene>
    <name evidence="3" type="ORF">SAMN04488506_0322</name>
</gene>
<dbReference type="PANTHER" id="PTHR43283">
    <property type="entry name" value="BETA-LACTAMASE-RELATED"/>
    <property type="match status" value="1"/>
</dbReference>
<sequence>MYPKTRKAIQSLIQEGIMPGASYAFIEGNDVQHYLDGLAAIFPEEEAIKPGLLYDVASLTKVMMTTTVILQLIEEGKIAVDDPVQQHLLEYSSSEVTIRHLLTHTSAINGYIPNRDALSASELKQSLVQLPVGENRGKEVVYTDTGMILLGFIIEKIEQLPLQQVFNKRVLQPLKLEDSTFEPTDVNQCAPTELHPKRGLIRGEVHDPKAFVLKGHCGSAGLFSSLKDCLTFAQMMLNKGESNGVRVLKEKTVEGLLKDWTPTGDLWRSLGWNLKGNKDHPILFHTGFTGTFILIDVLEQKAFVFLSNRVHPKSHTPTYLEKRDMLIDIYLKEKRKEQN</sequence>
<dbReference type="Pfam" id="PF00144">
    <property type="entry name" value="Beta-lactamase"/>
    <property type="match status" value="1"/>
</dbReference>
<dbReference type="OrthoDB" id="9803467at2"/>
<dbReference type="SUPFAM" id="SSF56601">
    <property type="entry name" value="beta-lactamase/transpeptidase-like"/>
    <property type="match status" value="1"/>
</dbReference>
<dbReference type="InterPro" id="IPR012338">
    <property type="entry name" value="Beta-lactam/transpept-like"/>
</dbReference>
<evidence type="ECO:0000313" key="3">
    <source>
        <dbReference type="EMBL" id="SFQ01717.1"/>
    </source>
</evidence>
<dbReference type="EMBL" id="FOXW01000001">
    <property type="protein sequence ID" value="SFQ01717.1"/>
    <property type="molecule type" value="Genomic_DNA"/>
</dbReference>
<dbReference type="Proteomes" id="UP000199136">
    <property type="component" value="Unassembled WGS sequence"/>
</dbReference>
<dbReference type="STRING" id="82801.SAMN04488506_0322"/>
<dbReference type="GO" id="GO:0016787">
    <property type="term" value="F:hydrolase activity"/>
    <property type="evidence" value="ECO:0007669"/>
    <property type="project" value="UniProtKB-KW"/>
</dbReference>
<reference evidence="3 4" key="1">
    <citation type="submission" date="2016-10" db="EMBL/GenBank/DDBJ databases">
        <authorList>
            <person name="de Groot N.N."/>
        </authorList>
    </citation>
    <scope>NUCLEOTIDE SEQUENCE [LARGE SCALE GENOMIC DNA]</scope>
    <source>
        <strain evidence="3 4">DSM 20581</strain>
    </source>
</reference>
<dbReference type="Gene3D" id="3.40.710.10">
    <property type="entry name" value="DD-peptidase/beta-lactamase superfamily"/>
    <property type="match status" value="1"/>
</dbReference>
<keyword evidence="4" id="KW-1185">Reference proteome</keyword>
<accession>A0A1I5V317</accession>
<dbReference type="AlphaFoldDB" id="A0A1I5V317"/>
<protein>
    <submittedName>
        <fullName evidence="3">CubicO group peptidase, beta-lactamase class C family</fullName>
    </submittedName>
</protein>
<evidence type="ECO:0000259" key="2">
    <source>
        <dbReference type="Pfam" id="PF00144"/>
    </source>
</evidence>
<evidence type="ECO:0000313" key="4">
    <source>
        <dbReference type="Proteomes" id="UP000199136"/>
    </source>
</evidence>
<proteinExistence type="predicted"/>
<feature type="domain" description="Beta-lactamase-related" evidence="2">
    <location>
        <begin position="6"/>
        <end position="315"/>
    </location>
</feature>
<dbReference type="InterPro" id="IPR001466">
    <property type="entry name" value="Beta-lactam-related"/>
</dbReference>
<name>A0A1I5V317_9LACT</name>
<evidence type="ECO:0000256" key="1">
    <source>
        <dbReference type="ARBA" id="ARBA00022801"/>
    </source>
</evidence>
<dbReference type="PANTHER" id="PTHR43283:SF11">
    <property type="entry name" value="BETA-LACTAMASE-RELATED DOMAIN-CONTAINING PROTEIN"/>
    <property type="match status" value="1"/>
</dbReference>
<keyword evidence="1" id="KW-0378">Hydrolase</keyword>
<dbReference type="InterPro" id="IPR050789">
    <property type="entry name" value="Diverse_Enzym_Activities"/>
</dbReference>